<dbReference type="EMBL" id="JACHNF010000001">
    <property type="protein sequence ID" value="MBB5977518.1"/>
    <property type="molecule type" value="Genomic_DNA"/>
</dbReference>
<dbReference type="SMART" id="SM00346">
    <property type="entry name" value="HTH_ICLR"/>
    <property type="match status" value="1"/>
</dbReference>
<feature type="domain" description="HTH iclR-type" evidence="4">
    <location>
        <begin position="15"/>
        <end position="76"/>
    </location>
</feature>
<gene>
    <name evidence="6" type="ORF">HDA44_000859</name>
</gene>
<protein>
    <submittedName>
        <fullName evidence="6">DNA-binding IclR family transcriptional regulator</fullName>
    </submittedName>
</protein>
<dbReference type="Proteomes" id="UP000558997">
    <property type="component" value="Unassembled WGS sequence"/>
</dbReference>
<sequence length="263" mass="28423">MPDVSSQGSGYRSRNSTADRALDILLLFDDDTLVLSGARVADHLQVARSTAYRYLQSLTSMGFLEENDGGGFRLGPRVLDLARLARKGVGLSELAQPVMRELARTTGFPVLLTRRTGSAVVCLEREDANQALRLSYERGEILPLNAGAAALVLLAWAPEQVIDEVLDAPLPRFTEATITDPKQLRSRLAEIRDHEYVSSRAELDRDVLGIAAPVRGLGGEVVAAISVAALSHRISDEELPAVGQLVTKAAEQLSVQVARMEIA</sequence>
<dbReference type="InterPro" id="IPR036390">
    <property type="entry name" value="WH_DNA-bd_sf"/>
</dbReference>
<evidence type="ECO:0000256" key="1">
    <source>
        <dbReference type="ARBA" id="ARBA00023015"/>
    </source>
</evidence>
<proteinExistence type="predicted"/>
<dbReference type="GO" id="GO:0003700">
    <property type="term" value="F:DNA-binding transcription factor activity"/>
    <property type="evidence" value="ECO:0007669"/>
    <property type="project" value="TreeGrafter"/>
</dbReference>
<comment type="caution">
    <text evidence="6">The sequence shown here is derived from an EMBL/GenBank/DDBJ whole genome shotgun (WGS) entry which is preliminary data.</text>
</comment>
<dbReference type="SUPFAM" id="SSF46785">
    <property type="entry name" value="Winged helix' DNA-binding domain"/>
    <property type="match status" value="1"/>
</dbReference>
<feature type="domain" description="IclR-ED" evidence="5">
    <location>
        <begin position="77"/>
        <end position="259"/>
    </location>
</feature>
<dbReference type="GO" id="GO:0003677">
    <property type="term" value="F:DNA binding"/>
    <property type="evidence" value="ECO:0007669"/>
    <property type="project" value="UniProtKB-KW"/>
</dbReference>
<dbReference type="PANTHER" id="PTHR30136">
    <property type="entry name" value="HELIX-TURN-HELIX TRANSCRIPTIONAL REGULATOR, ICLR FAMILY"/>
    <property type="match status" value="1"/>
</dbReference>
<dbReference type="Gene3D" id="1.10.10.10">
    <property type="entry name" value="Winged helix-like DNA-binding domain superfamily/Winged helix DNA-binding domain"/>
    <property type="match status" value="1"/>
</dbReference>
<dbReference type="InterPro" id="IPR029016">
    <property type="entry name" value="GAF-like_dom_sf"/>
</dbReference>
<name>A0A841DQ04_9ACTN</name>
<keyword evidence="2 6" id="KW-0238">DNA-binding</keyword>
<evidence type="ECO:0000256" key="2">
    <source>
        <dbReference type="ARBA" id="ARBA00023125"/>
    </source>
</evidence>
<dbReference type="Pfam" id="PF01614">
    <property type="entry name" value="IclR_C"/>
    <property type="match status" value="1"/>
</dbReference>
<dbReference type="InterPro" id="IPR050707">
    <property type="entry name" value="HTH_MetabolicPath_Reg"/>
</dbReference>
<evidence type="ECO:0000313" key="6">
    <source>
        <dbReference type="EMBL" id="MBB5977518.1"/>
    </source>
</evidence>
<dbReference type="AlphaFoldDB" id="A0A841DQ04"/>
<dbReference type="Pfam" id="PF09339">
    <property type="entry name" value="HTH_IclR"/>
    <property type="match status" value="1"/>
</dbReference>
<keyword evidence="7" id="KW-1185">Reference proteome</keyword>
<keyword evidence="1" id="KW-0805">Transcription regulation</keyword>
<keyword evidence="3" id="KW-0804">Transcription</keyword>
<evidence type="ECO:0000256" key="3">
    <source>
        <dbReference type="ARBA" id="ARBA00023163"/>
    </source>
</evidence>
<dbReference type="GO" id="GO:0045892">
    <property type="term" value="P:negative regulation of DNA-templated transcription"/>
    <property type="evidence" value="ECO:0007669"/>
    <property type="project" value="TreeGrafter"/>
</dbReference>
<evidence type="ECO:0000259" key="5">
    <source>
        <dbReference type="PROSITE" id="PS51078"/>
    </source>
</evidence>
<dbReference type="PROSITE" id="PS51078">
    <property type="entry name" value="ICLR_ED"/>
    <property type="match status" value="1"/>
</dbReference>
<dbReference type="PROSITE" id="PS51077">
    <property type="entry name" value="HTH_ICLR"/>
    <property type="match status" value="1"/>
</dbReference>
<dbReference type="PANTHER" id="PTHR30136:SF24">
    <property type="entry name" value="HTH-TYPE TRANSCRIPTIONAL REPRESSOR ALLR"/>
    <property type="match status" value="1"/>
</dbReference>
<dbReference type="SUPFAM" id="SSF55781">
    <property type="entry name" value="GAF domain-like"/>
    <property type="match status" value="1"/>
</dbReference>
<dbReference type="InterPro" id="IPR036388">
    <property type="entry name" value="WH-like_DNA-bd_sf"/>
</dbReference>
<dbReference type="Gene3D" id="3.30.450.40">
    <property type="match status" value="1"/>
</dbReference>
<dbReference type="InterPro" id="IPR005471">
    <property type="entry name" value="Tscrpt_reg_IclR_N"/>
</dbReference>
<evidence type="ECO:0000313" key="7">
    <source>
        <dbReference type="Proteomes" id="UP000558997"/>
    </source>
</evidence>
<accession>A0A841DQ04</accession>
<reference evidence="6 7" key="1">
    <citation type="submission" date="2020-08" db="EMBL/GenBank/DDBJ databases">
        <title>Sequencing the genomes of 1000 actinobacteria strains.</title>
        <authorList>
            <person name="Klenk H.-P."/>
        </authorList>
    </citation>
    <scope>NUCLEOTIDE SEQUENCE [LARGE SCALE GENOMIC DNA]</scope>
    <source>
        <strain evidence="6 7">DSM 17294</strain>
    </source>
</reference>
<evidence type="ECO:0000259" key="4">
    <source>
        <dbReference type="PROSITE" id="PS51077"/>
    </source>
</evidence>
<dbReference type="RefSeq" id="WP_202887166.1">
    <property type="nucleotide sequence ID" value="NZ_BAAAVN010000010.1"/>
</dbReference>
<organism evidence="6 7">
    <name type="scientific">Kribbella solani</name>
    <dbReference type="NCBI Taxonomy" id="236067"/>
    <lineage>
        <taxon>Bacteria</taxon>
        <taxon>Bacillati</taxon>
        <taxon>Actinomycetota</taxon>
        <taxon>Actinomycetes</taxon>
        <taxon>Propionibacteriales</taxon>
        <taxon>Kribbellaceae</taxon>
        <taxon>Kribbella</taxon>
    </lineage>
</organism>
<dbReference type="InterPro" id="IPR014757">
    <property type="entry name" value="Tscrpt_reg_IclR_C"/>
</dbReference>